<evidence type="ECO:0000313" key="3">
    <source>
        <dbReference type="Proteomes" id="UP001628281"/>
    </source>
</evidence>
<keyword evidence="3" id="KW-1185">Reference proteome</keyword>
<accession>A0ABW8V7Z3</accession>
<evidence type="ECO:0000313" key="2">
    <source>
        <dbReference type="EMBL" id="MFL7902587.1"/>
    </source>
</evidence>
<feature type="transmembrane region" description="Helical" evidence="1">
    <location>
        <begin position="25"/>
        <end position="47"/>
    </location>
</feature>
<dbReference type="Pfam" id="PF09956">
    <property type="entry name" value="Phage_cement_2"/>
    <property type="match status" value="1"/>
</dbReference>
<reference evidence="2 3" key="1">
    <citation type="submission" date="2024-11" db="EMBL/GenBank/DDBJ databases">
        <title>Draft genome sequences of two bacteria associated to sugarcane roots in Colombia.</title>
        <authorList>
            <person name="Pardo-Diaz S."/>
            <person name="Masmela-Mendoza J."/>
            <person name="Delgadillo-Duran P."/>
            <person name="Bautista E.J."/>
            <person name="Rojas-Tapias D.F."/>
        </authorList>
    </citation>
    <scope>NUCLEOTIDE SEQUENCE [LARGE SCALE GENOMIC DNA]</scope>
    <source>
        <strain evidence="2 3">Ap18</strain>
    </source>
</reference>
<keyword evidence="1" id="KW-0812">Transmembrane</keyword>
<organism evidence="2 3">
    <name type="scientific">Azospirillum argentinense</name>
    <dbReference type="NCBI Taxonomy" id="2970906"/>
    <lineage>
        <taxon>Bacteria</taxon>
        <taxon>Pseudomonadati</taxon>
        <taxon>Pseudomonadota</taxon>
        <taxon>Alphaproteobacteria</taxon>
        <taxon>Rhodospirillales</taxon>
        <taxon>Azospirillaceae</taxon>
        <taxon>Azospirillum</taxon>
    </lineage>
</organism>
<dbReference type="EMBL" id="JBJLSN010000020">
    <property type="protein sequence ID" value="MFL7902587.1"/>
    <property type="molecule type" value="Genomic_DNA"/>
</dbReference>
<protein>
    <submittedName>
        <fullName evidence="2">DUF2190 family protein</fullName>
    </submittedName>
</protein>
<keyword evidence="1" id="KW-0472">Membrane</keyword>
<sequence length="114" mass="11015">MRNFVQAGCNLDLTAPRALASGEGFIVGALFAVASTTAASGAVVVGVTEGVFTLPKKTAAVIAAGGRVSWDNTNHQCDAPGAGLYPIGVAVAAAGNGAATVTVRLDGVSTAAAA</sequence>
<evidence type="ECO:0000256" key="1">
    <source>
        <dbReference type="SAM" id="Phobius"/>
    </source>
</evidence>
<proteinExistence type="predicted"/>
<dbReference type="Proteomes" id="UP001628281">
    <property type="component" value="Unassembled WGS sequence"/>
</dbReference>
<dbReference type="RefSeq" id="WP_407824492.1">
    <property type="nucleotide sequence ID" value="NZ_JBJLSN010000020.1"/>
</dbReference>
<name>A0ABW8V7Z3_9PROT</name>
<dbReference type="InterPro" id="IPR011231">
    <property type="entry name" value="Phage_VT1-Sakai_H0018"/>
</dbReference>
<dbReference type="PIRSF" id="PIRSF030771">
    <property type="entry name" value="UCP030771"/>
    <property type="match status" value="1"/>
</dbReference>
<keyword evidence="1" id="KW-1133">Transmembrane helix</keyword>
<gene>
    <name evidence="2" type="ORF">ACJ41P_15755</name>
</gene>
<comment type="caution">
    <text evidence="2">The sequence shown here is derived from an EMBL/GenBank/DDBJ whole genome shotgun (WGS) entry which is preliminary data.</text>
</comment>